<evidence type="ECO:0000313" key="5">
    <source>
        <dbReference type="Proteomes" id="UP000177610"/>
    </source>
</evidence>
<accession>A0A1F5N9Y6</accession>
<dbReference type="InterPro" id="IPR003488">
    <property type="entry name" value="DprA"/>
</dbReference>
<comment type="caution">
    <text evidence="4">The sequence shown here is derived from an EMBL/GenBank/DDBJ whole genome shotgun (WGS) entry which is preliminary data.</text>
</comment>
<evidence type="ECO:0000256" key="1">
    <source>
        <dbReference type="ARBA" id="ARBA00006525"/>
    </source>
</evidence>
<dbReference type="Gene3D" id="3.40.50.450">
    <property type="match status" value="1"/>
</dbReference>
<protein>
    <submittedName>
        <fullName evidence="4">DNA protecting protein DprA</fullName>
    </submittedName>
</protein>
<feature type="domain" description="DprA winged helix" evidence="3">
    <location>
        <begin position="300"/>
        <end position="350"/>
    </location>
</feature>
<dbReference type="SUPFAM" id="SSF102405">
    <property type="entry name" value="MCP/YpsA-like"/>
    <property type="match status" value="1"/>
</dbReference>
<dbReference type="PANTHER" id="PTHR43022">
    <property type="entry name" value="PROTEIN SMF"/>
    <property type="match status" value="1"/>
</dbReference>
<proteinExistence type="inferred from homology"/>
<sequence>MYGNALNLIPALGPVNLTKLLNYCGGFLKAWNADGQDYFNAGISPKTVDKIITDKQKINPEQSFAETTRRQIEILLISEKSYPQLLKEIIPAPPLLYVRGNKKVLNSLTVAVVGTRKISSYGTMACEEITLGLTNSGMTIVSGLAYGADAVALQTVVDNRGKGIAVLASDLNDTSIAPRSNFNLAQKILEKGCLVSEYPLGYSVQKQNFPIRNRIISGLSLGTLVVEADIESGALITANYSLEQNREVFAIPGSIFSPTSRGTNQLIKSGAKVVTSANDILEELNLDTEIVEAQTNNIEITEIESKILELLSKIPIHIDEIIKSAQVNPAIISANLTLLEIKGRIKNLGGAKYVKIR</sequence>
<comment type="similarity">
    <text evidence="1">Belongs to the DprA/Smf family.</text>
</comment>
<dbReference type="InterPro" id="IPR036388">
    <property type="entry name" value="WH-like_DNA-bd_sf"/>
</dbReference>
<dbReference type="AlphaFoldDB" id="A0A1F5N9Y6"/>
<dbReference type="STRING" id="1817821.A2717_02595"/>
<organism evidence="4 5">
    <name type="scientific">Candidatus Doudnabacteria bacterium RIFCSPHIGHO2_01_FULL_41_86</name>
    <dbReference type="NCBI Taxonomy" id="1817821"/>
    <lineage>
        <taxon>Bacteria</taxon>
        <taxon>Candidatus Doudnaibacteriota</taxon>
    </lineage>
</organism>
<dbReference type="GO" id="GO:0009294">
    <property type="term" value="P:DNA-mediated transformation"/>
    <property type="evidence" value="ECO:0007669"/>
    <property type="project" value="InterPro"/>
</dbReference>
<evidence type="ECO:0000259" key="2">
    <source>
        <dbReference type="Pfam" id="PF02481"/>
    </source>
</evidence>
<evidence type="ECO:0000313" key="4">
    <source>
        <dbReference type="EMBL" id="OGE74477.1"/>
    </source>
</evidence>
<dbReference type="NCBIfam" id="TIGR00732">
    <property type="entry name" value="dprA"/>
    <property type="match status" value="1"/>
</dbReference>
<dbReference type="Proteomes" id="UP000177610">
    <property type="component" value="Unassembled WGS sequence"/>
</dbReference>
<dbReference type="Pfam" id="PF02481">
    <property type="entry name" value="DNA_processg_A"/>
    <property type="match status" value="1"/>
</dbReference>
<feature type="domain" description="Smf/DprA SLOG" evidence="2">
    <location>
        <begin position="74"/>
        <end position="284"/>
    </location>
</feature>
<dbReference type="Pfam" id="PF17782">
    <property type="entry name" value="WHD_DprA"/>
    <property type="match status" value="1"/>
</dbReference>
<dbReference type="InterPro" id="IPR057666">
    <property type="entry name" value="DrpA_SLOG"/>
</dbReference>
<name>A0A1F5N9Y6_9BACT</name>
<dbReference type="PANTHER" id="PTHR43022:SF1">
    <property type="entry name" value="PROTEIN SMF"/>
    <property type="match status" value="1"/>
</dbReference>
<evidence type="ECO:0000259" key="3">
    <source>
        <dbReference type="Pfam" id="PF17782"/>
    </source>
</evidence>
<reference evidence="4 5" key="1">
    <citation type="journal article" date="2016" name="Nat. Commun.">
        <title>Thousands of microbial genomes shed light on interconnected biogeochemical processes in an aquifer system.</title>
        <authorList>
            <person name="Anantharaman K."/>
            <person name="Brown C.T."/>
            <person name="Hug L.A."/>
            <person name="Sharon I."/>
            <person name="Castelle C.J."/>
            <person name="Probst A.J."/>
            <person name="Thomas B.C."/>
            <person name="Singh A."/>
            <person name="Wilkins M.J."/>
            <person name="Karaoz U."/>
            <person name="Brodie E.L."/>
            <person name="Williams K.H."/>
            <person name="Hubbard S.S."/>
            <person name="Banfield J.F."/>
        </authorList>
    </citation>
    <scope>NUCLEOTIDE SEQUENCE [LARGE SCALE GENOMIC DNA]</scope>
</reference>
<dbReference type="InterPro" id="IPR041614">
    <property type="entry name" value="DprA_WH"/>
</dbReference>
<dbReference type="Gene3D" id="1.10.10.10">
    <property type="entry name" value="Winged helix-like DNA-binding domain superfamily/Winged helix DNA-binding domain"/>
    <property type="match status" value="1"/>
</dbReference>
<dbReference type="EMBL" id="MFEH01000001">
    <property type="protein sequence ID" value="OGE74477.1"/>
    <property type="molecule type" value="Genomic_DNA"/>
</dbReference>
<gene>
    <name evidence="4" type="ORF">A2717_02595</name>
</gene>